<dbReference type="GO" id="GO:0016747">
    <property type="term" value="F:acyltransferase activity, transferring groups other than amino-acyl groups"/>
    <property type="evidence" value="ECO:0007669"/>
    <property type="project" value="InterPro"/>
</dbReference>
<name>A0A1B2EFJ1_9HYPH</name>
<proteinExistence type="predicted"/>
<dbReference type="SUPFAM" id="SSF55729">
    <property type="entry name" value="Acyl-CoA N-acyltransferases (Nat)"/>
    <property type="match status" value="1"/>
</dbReference>
<dbReference type="InterPro" id="IPR016181">
    <property type="entry name" value="Acyl_CoA_acyltransferase"/>
</dbReference>
<sequence length="146" mass="15602">MTPTPTIEFVDDEPALHDVVLNGVRAFNATLFAGHPPGLDLAIAIRDPDSNMPVGGLLGRTAGGWLGIELLFVPEALRGMGLATTLVAVAEEEATRRGCHSAWIDTLNPKACGLYRRLGYEVFGELKDYPVGGSRVFLQKKLGAVT</sequence>
<dbReference type="KEGG" id="moc:BB934_10630"/>
<organism evidence="2">
    <name type="scientific">Microvirga ossetica</name>
    <dbReference type="NCBI Taxonomy" id="1882682"/>
    <lineage>
        <taxon>Bacteria</taxon>
        <taxon>Pseudomonadati</taxon>
        <taxon>Pseudomonadota</taxon>
        <taxon>Alphaproteobacteria</taxon>
        <taxon>Hyphomicrobiales</taxon>
        <taxon>Methylobacteriaceae</taxon>
        <taxon>Microvirga</taxon>
    </lineage>
</organism>
<dbReference type="PROSITE" id="PS51186">
    <property type="entry name" value="GNAT"/>
    <property type="match status" value="1"/>
</dbReference>
<evidence type="ECO:0000259" key="1">
    <source>
        <dbReference type="PROSITE" id="PS51186"/>
    </source>
</evidence>
<protein>
    <recommendedName>
        <fullName evidence="1">N-acetyltransferase domain-containing protein</fullName>
    </recommendedName>
</protein>
<feature type="domain" description="N-acetyltransferase" evidence="1">
    <location>
        <begin position="1"/>
        <end position="143"/>
    </location>
</feature>
<dbReference type="Gene3D" id="3.40.630.30">
    <property type="match status" value="1"/>
</dbReference>
<accession>A0A1B2EFJ1</accession>
<dbReference type="EMBL" id="CP016616">
    <property type="protein sequence ID" value="ANY78622.1"/>
    <property type="molecule type" value="Genomic_DNA"/>
</dbReference>
<gene>
    <name evidence="2" type="ORF">BB934_10630</name>
</gene>
<dbReference type="AlphaFoldDB" id="A0A1B2EFJ1"/>
<dbReference type="InterPro" id="IPR000182">
    <property type="entry name" value="GNAT_dom"/>
</dbReference>
<dbReference type="Pfam" id="PF00583">
    <property type="entry name" value="Acetyltransf_1"/>
    <property type="match status" value="1"/>
</dbReference>
<dbReference type="RefSeq" id="WP_099509625.1">
    <property type="nucleotide sequence ID" value="NZ_CP016616.1"/>
</dbReference>
<reference evidence="2" key="1">
    <citation type="submission" date="2016-07" db="EMBL/GenBank/DDBJ databases">
        <title>Microvirga ossetica sp. nov. a new species of rhizobia isolated from root nodules of the legume species Vicia alpestris Steven originated from North Ossetia region in the Caucasus.</title>
        <authorList>
            <person name="Safronova V.I."/>
            <person name="Kuznetsova I.G."/>
            <person name="Sazanova A.L."/>
            <person name="Belimov A."/>
            <person name="Andronov E."/>
            <person name="Osledkin Y.S."/>
            <person name="Onishchuk O.P."/>
            <person name="Kurchak O.N."/>
            <person name="Shaposhnikov A.I."/>
            <person name="Willems A."/>
            <person name="Tikhonovich I.A."/>
        </authorList>
    </citation>
    <scope>NUCLEOTIDE SEQUENCE [LARGE SCALE GENOMIC DNA]</scope>
    <source>
        <strain evidence="2">V5/3M</strain>
    </source>
</reference>
<dbReference type="CDD" id="cd04301">
    <property type="entry name" value="NAT_SF"/>
    <property type="match status" value="1"/>
</dbReference>
<dbReference type="OrthoDB" id="9787920at2"/>
<evidence type="ECO:0000313" key="2">
    <source>
        <dbReference type="EMBL" id="ANY78622.1"/>
    </source>
</evidence>